<keyword evidence="3" id="KW-1185">Reference proteome</keyword>
<gene>
    <name evidence="2" type="ORF">C5O19_14325</name>
</gene>
<dbReference type="SUPFAM" id="SSF53335">
    <property type="entry name" value="S-adenosyl-L-methionine-dependent methyltransferases"/>
    <property type="match status" value="1"/>
</dbReference>
<evidence type="ECO:0000313" key="2">
    <source>
        <dbReference type="EMBL" id="PQA60738.1"/>
    </source>
</evidence>
<organism evidence="2 3">
    <name type="scientific">Siphonobacter curvatus</name>
    <dbReference type="NCBI Taxonomy" id="2094562"/>
    <lineage>
        <taxon>Bacteria</taxon>
        <taxon>Pseudomonadati</taxon>
        <taxon>Bacteroidota</taxon>
        <taxon>Cytophagia</taxon>
        <taxon>Cytophagales</taxon>
        <taxon>Cytophagaceae</taxon>
        <taxon>Siphonobacter</taxon>
    </lineage>
</organism>
<dbReference type="AlphaFoldDB" id="A0A2S7ISY1"/>
<reference evidence="3" key="1">
    <citation type="submission" date="2018-02" db="EMBL/GenBank/DDBJ databases">
        <title>Genome sequencing of Solimonas sp. HR-BB.</title>
        <authorList>
            <person name="Lee Y."/>
            <person name="Jeon C.O."/>
        </authorList>
    </citation>
    <scope>NUCLEOTIDE SEQUENCE [LARGE SCALE GENOMIC DNA]</scope>
    <source>
        <strain evidence="3">HR-U</strain>
    </source>
</reference>
<feature type="domain" description="Methyltransferase" evidence="1">
    <location>
        <begin position="57"/>
        <end position="135"/>
    </location>
</feature>
<dbReference type="RefSeq" id="WP_104713336.1">
    <property type="nucleotide sequence ID" value="NZ_PTRA01000001.1"/>
</dbReference>
<dbReference type="Pfam" id="PF13649">
    <property type="entry name" value="Methyltransf_25"/>
    <property type="match status" value="1"/>
</dbReference>
<dbReference type="Proteomes" id="UP000239590">
    <property type="component" value="Unassembled WGS sequence"/>
</dbReference>
<comment type="caution">
    <text evidence="2">The sequence shown here is derived from an EMBL/GenBank/DDBJ whole genome shotgun (WGS) entry which is preliminary data.</text>
</comment>
<dbReference type="InterPro" id="IPR041698">
    <property type="entry name" value="Methyltransf_25"/>
</dbReference>
<dbReference type="OrthoDB" id="9789123at2"/>
<accession>A0A2S7ISY1</accession>
<dbReference type="EMBL" id="PTRA01000001">
    <property type="protein sequence ID" value="PQA60738.1"/>
    <property type="molecule type" value="Genomic_DNA"/>
</dbReference>
<dbReference type="InterPro" id="IPR029063">
    <property type="entry name" value="SAM-dependent_MTases_sf"/>
</dbReference>
<sequence length="203" mass="23872">MNTYHEYVIHNGEFIGKFEEMYQRFEDPWMQSRQPNPYGRQCAILNLKRFGIDSLIEFGCGLGYYSNWIHQETGIIPMAYDISETAITKARQQFPQLDFRTGDIVKVLQEPLPVDAILLAEIGWYILQDLDEIIELLYKNYAGKYLLNNQVFYKGTQRFGREYFTTLQEYIDYMPFKLIGYTEATTVEDSTIDTSTLFKIEPK</sequence>
<name>A0A2S7ISY1_9BACT</name>
<dbReference type="Gene3D" id="3.40.50.150">
    <property type="entry name" value="Vaccinia Virus protein VP39"/>
    <property type="match status" value="1"/>
</dbReference>
<evidence type="ECO:0000313" key="3">
    <source>
        <dbReference type="Proteomes" id="UP000239590"/>
    </source>
</evidence>
<evidence type="ECO:0000259" key="1">
    <source>
        <dbReference type="Pfam" id="PF13649"/>
    </source>
</evidence>
<proteinExistence type="predicted"/>
<protein>
    <submittedName>
        <fullName evidence="2">Nodulation protein S NodS</fullName>
    </submittedName>
</protein>